<reference evidence="3 4" key="1">
    <citation type="submission" date="2023-07" db="EMBL/GenBank/DDBJ databases">
        <title>Genomic Encyclopedia of Type Strains, Phase IV (KMG-IV): sequencing the most valuable type-strain genomes for metagenomic binning, comparative biology and taxonomic classification.</title>
        <authorList>
            <person name="Goeker M."/>
        </authorList>
    </citation>
    <scope>NUCLEOTIDE SEQUENCE [LARGE SCALE GENOMIC DNA]</scope>
    <source>
        <strain evidence="3 4">DSM 19619</strain>
    </source>
</reference>
<dbReference type="InterPro" id="IPR029052">
    <property type="entry name" value="Metallo-depent_PP-like"/>
</dbReference>
<comment type="caution">
    <text evidence="3">The sequence shown here is derived from an EMBL/GenBank/DDBJ whole genome shotgun (WGS) entry which is preliminary data.</text>
</comment>
<dbReference type="Proteomes" id="UP001242480">
    <property type="component" value="Unassembled WGS sequence"/>
</dbReference>
<evidence type="ECO:0000259" key="2">
    <source>
        <dbReference type="Pfam" id="PF00149"/>
    </source>
</evidence>
<dbReference type="RefSeq" id="WP_307279815.1">
    <property type="nucleotide sequence ID" value="NZ_JAUSVX010000013.1"/>
</dbReference>
<dbReference type="Pfam" id="PF00149">
    <property type="entry name" value="Metallophos"/>
    <property type="match status" value="1"/>
</dbReference>
<dbReference type="Gene3D" id="3.60.21.10">
    <property type="match status" value="1"/>
</dbReference>
<feature type="region of interest" description="Disordered" evidence="1">
    <location>
        <begin position="267"/>
        <end position="287"/>
    </location>
</feature>
<organism evidence="3 4">
    <name type="scientific">Labrys wisconsinensis</name>
    <dbReference type="NCBI Taxonomy" id="425677"/>
    <lineage>
        <taxon>Bacteria</taxon>
        <taxon>Pseudomonadati</taxon>
        <taxon>Pseudomonadota</taxon>
        <taxon>Alphaproteobacteria</taxon>
        <taxon>Hyphomicrobiales</taxon>
        <taxon>Xanthobacteraceae</taxon>
        <taxon>Labrys</taxon>
    </lineage>
</organism>
<feature type="domain" description="Calcineurin-like phosphoesterase" evidence="2">
    <location>
        <begin position="7"/>
        <end position="202"/>
    </location>
</feature>
<evidence type="ECO:0000313" key="3">
    <source>
        <dbReference type="EMBL" id="MDQ0472667.1"/>
    </source>
</evidence>
<dbReference type="PANTHER" id="PTHR43143">
    <property type="entry name" value="METALLOPHOSPHOESTERASE, CALCINEURIN SUPERFAMILY"/>
    <property type="match status" value="1"/>
</dbReference>
<dbReference type="SUPFAM" id="SSF56300">
    <property type="entry name" value="Metallo-dependent phosphatases"/>
    <property type="match status" value="1"/>
</dbReference>
<dbReference type="InterPro" id="IPR004843">
    <property type="entry name" value="Calcineurin-like_PHP"/>
</dbReference>
<protein>
    <submittedName>
        <fullName evidence="3">3',5'-cyclic AMP phosphodiesterase CpdA</fullName>
    </submittedName>
</protein>
<proteinExistence type="predicted"/>
<evidence type="ECO:0000256" key="1">
    <source>
        <dbReference type="SAM" id="MobiDB-lite"/>
    </source>
</evidence>
<sequence>MTRSVLALISDPHLSGRRAYAQPAWDHLRGTLAELAPAAVVLAGDLVLDDCDDADDRAFAAEAVHALAPTVLAVPGNHDVGDNVAEPWMEQAVTSARVEAYRAAHGHDRFATDLAGWRIIGLNAQLFDTGLPGEGEQWSWLEEAARDAGRRPIALVLHKPFAIWSRSEADQPNLVCRAARSRLAAAIGPARLQLVVSGHLHHHRTLVLDGTTHVWLPSATMIGRASHGLVPFAQRGPGYLALALDGEDASFALVATPPELAVDPERLAERFGEAPRTWPERPAGRVP</sequence>
<dbReference type="EMBL" id="JAUSVX010000013">
    <property type="protein sequence ID" value="MDQ0472667.1"/>
    <property type="molecule type" value="Genomic_DNA"/>
</dbReference>
<gene>
    <name evidence="3" type="ORF">QO011_005697</name>
</gene>
<evidence type="ECO:0000313" key="4">
    <source>
        <dbReference type="Proteomes" id="UP001242480"/>
    </source>
</evidence>
<name>A0ABU0JHS2_9HYPH</name>
<keyword evidence="4" id="KW-1185">Reference proteome</keyword>
<accession>A0ABU0JHS2</accession>
<dbReference type="InterPro" id="IPR051918">
    <property type="entry name" value="STPP_CPPED1"/>
</dbReference>
<dbReference type="PANTHER" id="PTHR43143:SF1">
    <property type="entry name" value="SERINE_THREONINE-PROTEIN PHOSPHATASE CPPED1"/>
    <property type="match status" value="1"/>
</dbReference>